<gene>
    <name evidence="8" type="ORF">AAE021_10775</name>
</gene>
<evidence type="ECO:0000256" key="2">
    <source>
        <dbReference type="ARBA" id="ARBA00022598"/>
    </source>
</evidence>
<proteinExistence type="inferred from homology"/>
<dbReference type="Proteomes" id="UP001448858">
    <property type="component" value="Chromosome"/>
</dbReference>
<accession>A0ABZ2ZV19</accession>
<dbReference type="Gene3D" id="3.40.50.12780">
    <property type="entry name" value="N-terminal domain of ligase-like"/>
    <property type="match status" value="1"/>
</dbReference>
<protein>
    <recommendedName>
        <fullName evidence="6">Acyl-CoA synthetase</fullName>
    </recommendedName>
</protein>
<dbReference type="InterPro" id="IPR000873">
    <property type="entry name" value="AMP-dep_synth/lig_dom"/>
</dbReference>
<comment type="catalytic activity">
    <reaction evidence="5">
        <text>a long-chain fatty acid + ATP + CoA = a long-chain fatty acyl-CoA + AMP + diphosphate</text>
        <dbReference type="Rhea" id="RHEA:15421"/>
        <dbReference type="ChEBI" id="CHEBI:30616"/>
        <dbReference type="ChEBI" id="CHEBI:33019"/>
        <dbReference type="ChEBI" id="CHEBI:57287"/>
        <dbReference type="ChEBI" id="CHEBI:57560"/>
        <dbReference type="ChEBI" id="CHEBI:83139"/>
        <dbReference type="ChEBI" id="CHEBI:456215"/>
        <dbReference type="EC" id="6.2.1.3"/>
    </reaction>
    <physiologicalReaction direction="left-to-right" evidence="5">
        <dbReference type="Rhea" id="RHEA:15422"/>
    </physiologicalReaction>
</comment>
<feature type="domain" description="AMP-dependent synthetase/ligase" evidence="7">
    <location>
        <begin position="28"/>
        <end position="433"/>
    </location>
</feature>
<dbReference type="SUPFAM" id="SSF56801">
    <property type="entry name" value="Acetyl-CoA synthetase-like"/>
    <property type="match status" value="1"/>
</dbReference>
<dbReference type="InterPro" id="IPR045851">
    <property type="entry name" value="AMP-bd_C_sf"/>
</dbReference>
<keyword evidence="2" id="KW-0436">Ligase</keyword>
<dbReference type="Pfam" id="PF23562">
    <property type="entry name" value="AMP-binding_C_3"/>
    <property type="match status" value="1"/>
</dbReference>
<organism evidence="8 9">
    <name type="scientific">Arthrobacter citreus</name>
    <dbReference type="NCBI Taxonomy" id="1670"/>
    <lineage>
        <taxon>Bacteria</taxon>
        <taxon>Bacillati</taxon>
        <taxon>Actinomycetota</taxon>
        <taxon>Actinomycetes</taxon>
        <taxon>Micrococcales</taxon>
        <taxon>Micrococcaceae</taxon>
        <taxon>Arthrobacter</taxon>
    </lineage>
</organism>
<name>A0ABZ2ZV19_9MICC</name>
<evidence type="ECO:0000256" key="1">
    <source>
        <dbReference type="ARBA" id="ARBA00006432"/>
    </source>
</evidence>
<comment type="similarity">
    <text evidence="1">Belongs to the ATP-dependent AMP-binding enzyme family.</text>
</comment>
<dbReference type="InterPro" id="IPR042099">
    <property type="entry name" value="ANL_N_sf"/>
</dbReference>
<dbReference type="InterPro" id="IPR020845">
    <property type="entry name" value="AMP-binding_CS"/>
</dbReference>
<keyword evidence="3" id="KW-0276">Fatty acid metabolism</keyword>
<dbReference type="PANTHER" id="PTHR43272">
    <property type="entry name" value="LONG-CHAIN-FATTY-ACID--COA LIGASE"/>
    <property type="match status" value="1"/>
</dbReference>
<evidence type="ECO:0000313" key="9">
    <source>
        <dbReference type="Proteomes" id="UP001448858"/>
    </source>
</evidence>
<evidence type="ECO:0000256" key="3">
    <source>
        <dbReference type="ARBA" id="ARBA00022832"/>
    </source>
</evidence>
<dbReference type="PANTHER" id="PTHR43272:SF32">
    <property type="entry name" value="AMP-DEPENDENT SYNTHETASE_LIGASE DOMAIN-CONTAINING PROTEIN"/>
    <property type="match status" value="1"/>
</dbReference>
<dbReference type="CDD" id="cd05907">
    <property type="entry name" value="VL_LC_FACS_like"/>
    <property type="match status" value="1"/>
</dbReference>
<evidence type="ECO:0000256" key="5">
    <source>
        <dbReference type="ARBA" id="ARBA00024484"/>
    </source>
</evidence>
<evidence type="ECO:0000259" key="7">
    <source>
        <dbReference type="Pfam" id="PF00501"/>
    </source>
</evidence>
<sequence>MRESATDLLVHLAAESNITDILVGLHAKTPNHPLFSLKSDGGWKNVTADDFLTAVSELAKGLIASGVRPGDSVAVMSKTSYEWTLVDLAVWFAGAVTVPIYETSSPSQVEWILEDSGAAHVFVEDTRKAAVVSAAAASGDLDVQLWLMNGDDAEGAFSELISAGSAVTDDELEAARTTAGLESVASMVYTSGTTGRPKGCEITHGNFALFGVNIVEFLPEMLKEKDVSTLMFLPLAHVLARAVQVGCLAAGVRVGHSGSAADLMGDLKTFQPTFLLAVPRIFEKIYAGAQQSAEAAGKGKLFAAAAETAVAYSTAVDAASRGGRGPSVALKLRHKLFDKMLYPKVRNVFGGKLTYAISGASALSPQLSHFFRGAGVMVLEGYGLTETTAPATVNTVPLSRGGSVGLALPGTAIRIADDGEVLISGAGVFKGYHNNPEANAAAFTGEWFHSGDMGSLDDDGFLSITGRKKDILVTAGGKNIAPGPLEEKIREHRLVSQAIVVGEGRPFVTALLTLDDETLAAWARENGSAVTAKTAADDPQVRASLQEAVDAANASVSQAEQIRKFTVLPQDFSLESGHLTATLKLRRNAVIADYSAEVEKLYAK</sequence>
<keyword evidence="9" id="KW-1185">Reference proteome</keyword>
<dbReference type="Gene3D" id="3.30.300.30">
    <property type="match status" value="1"/>
</dbReference>
<evidence type="ECO:0000256" key="6">
    <source>
        <dbReference type="ARBA" id="ARBA00032875"/>
    </source>
</evidence>
<dbReference type="Pfam" id="PF00501">
    <property type="entry name" value="AMP-binding"/>
    <property type="match status" value="1"/>
</dbReference>
<dbReference type="EMBL" id="CP151657">
    <property type="protein sequence ID" value="WZP14679.1"/>
    <property type="molecule type" value="Genomic_DNA"/>
</dbReference>
<reference evidence="8 9" key="1">
    <citation type="submission" date="2024-04" db="EMBL/GenBank/DDBJ databases">
        <title>Arthrobacter sp. from Plains bison fecal sample.</title>
        <authorList>
            <person name="Ruzzini A."/>
        </authorList>
    </citation>
    <scope>NUCLEOTIDE SEQUENCE [LARGE SCALE GENOMIC DNA]</scope>
    <source>
        <strain evidence="8 9">EINP1</strain>
    </source>
</reference>
<evidence type="ECO:0000256" key="4">
    <source>
        <dbReference type="ARBA" id="ARBA00023098"/>
    </source>
</evidence>
<dbReference type="RefSeq" id="WP_342022332.1">
    <property type="nucleotide sequence ID" value="NZ_CP151657.1"/>
</dbReference>
<keyword evidence="4" id="KW-0443">Lipid metabolism</keyword>
<dbReference type="PROSITE" id="PS00455">
    <property type="entry name" value="AMP_BINDING"/>
    <property type="match status" value="1"/>
</dbReference>
<evidence type="ECO:0000313" key="8">
    <source>
        <dbReference type="EMBL" id="WZP14679.1"/>
    </source>
</evidence>